<dbReference type="OrthoDB" id="9799225at2"/>
<feature type="region of interest" description="Disordered" evidence="6">
    <location>
        <begin position="385"/>
        <end position="410"/>
    </location>
</feature>
<feature type="compositionally biased region" description="Low complexity" evidence="6">
    <location>
        <begin position="394"/>
        <end position="410"/>
    </location>
</feature>
<keyword evidence="5 7" id="KW-0472">Membrane</keyword>
<evidence type="ECO:0000256" key="3">
    <source>
        <dbReference type="ARBA" id="ARBA00022692"/>
    </source>
</evidence>
<evidence type="ECO:0000256" key="7">
    <source>
        <dbReference type="SAM" id="Phobius"/>
    </source>
</evidence>
<keyword evidence="4 7" id="KW-1133">Transmembrane helix</keyword>
<evidence type="ECO:0000256" key="6">
    <source>
        <dbReference type="SAM" id="MobiDB-lite"/>
    </source>
</evidence>
<feature type="transmembrane region" description="Helical" evidence="7">
    <location>
        <begin position="98"/>
        <end position="121"/>
    </location>
</feature>
<organism evidence="8 9">
    <name type="scientific">Stappia indica</name>
    <dbReference type="NCBI Taxonomy" id="538381"/>
    <lineage>
        <taxon>Bacteria</taxon>
        <taxon>Pseudomonadati</taxon>
        <taxon>Pseudomonadota</taxon>
        <taxon>Alphaproteobacteria</taxon>
        <taxon>Hyphomicrobiales</taxon>
        <taxon>Stappiaceae</taxon>
        <taxon>Stappia</taxon>
    </lineage>
</organism>
<evidence type="ECO:0000313" key="8">
    <source>
        <dbReference type="EMBL" id="QGZ34578.1"/>
    </source>
</evidence>
<feature type="region of interest" description="Disordered" evidence="6">
    <location>
        <begin position="1"/>
        <end position="22"/>
    </location>
</feature>
<evidence type="ECO:0000256" key="4">
    <source>
        <dbReference type="ARBA" id="ARBA00022989"/>
    </source>
</evidence>
<dbReference type="PANTHER" id="PTHR21716:SF16">
    <property type="entry name" value="BLL1467 PROTEIN"/>
    <property type="match status" value="1"/>
</dbReference>
<dbReference type="AlphaFoldDB" id="A0A857C6Q3"/>
<name>A0A857C6Q3_9HYPH</name>
<reference evidence="8 9" key="1">
    <citation type="submission" date="2019-12" db="EMBL/GenBank/DDBJ databases">
        <title>The genome of Stappia indica PHM037.</title>
        <authorList>
            <person name="Kacar D."/>
            <person name="Galan B."/>
            <person name="Canedo L."/>
            <person name="Rodriguez P."/>
            <person name="de la Calle F."/>
            <person name="Garcia J.L."/>
        </authorList>
    </citation>
    <scope>NUCLEOTIDE SEQUENCE [LARGE SCALE GENOMIC DNA]</scope>
    <source>
        <strain evidence="8 9">PHM037</strain>
    </source>
</reference>
<sequence>MLSGQSGDRTGGPPGETLGTLHDLHSQLSGETTLSATDWETVLANAARLAVIVLGLLALLLAIDHAQMILAPIFLAVVIGLMFGPLSDRIEQFGIPSWISALGVVAAFLTLIAMTGTAFAVPLSDWMDKLPEIWAKLQSQLTSWQGVIASFGGMQEELRSALGQTTGMKVEVDDTSAVESVAYFAPALTAQIVLFLASMYFFIATRKQFREAVLAFCPTSALRASARRIFEDVEARVSRYLLSITAVNIILGLAVSLALWVLGVPSPMLWGLLAGVLNYVIYIGPAVMALLLTGVGLATSETTFGILAPPLVYLFLNLMEAQFLTPAVLGRTMTLNPFVVLLSIALWIWLWGPVGGFIAVPCLLILDTVLTNILPLNEVTQDENAPVGLPVPRPASGASSQAPSAPSGSA</sequence>
<feature type="transmembrane region" description="Helical" evidence="7">
    <location>
        <begin position="42"/>
        <end position="63"/>
    </location>
</feature>
<evidence type="ECO:0000256" key="2">
    <source>
        <dbReference type="ARBA" id="ARBA00009773"/>
    </source>
</evidence>
<dbReference type="GO" id="GO:0016020">
    <property type="term" value="C:membrane"/>
    <property type="evidence" value="ECO:0007669"/>
    <property type="project" value="UniProtKB-SubCell"/>
</dbReference>
<feature type="transmembrane region" description="Helical" evidence="7">
    <location>
        <begin position="344"/>
        <end position="366"/>
    </location>
</feature>
<dbReference type="KEGG" id="siw:GH266_08690"/>
<dbReference type="PANTHER" id="PTHR21716">
    <property type="entry name" value="TRANSMEMBRANE PROTEIN"/>
    <property type="match status" value="1"/>
</dbReference>
<comment type="subcellular location">
    <subcellularLocation>
        <location evidence="1">Membrane</location>
        <topology evidence="1">Multi-pass membrane protein</topology>
    </subcellularLocation>
</comment>
<feature type="transmembrane region" description="Helical" evidence="7">
    <location>
        <begin position="69"/>
        <end position="86"/>
    </location>
</feature>
<feature type="transmembrane region" description="Helical" evidence="7">
    <location>
        <begin position="268"/>
        <end position="292"/>
    </location>
</feature>
<keyword evidence="3 7" id="KW-0812">Transmembrane</keyword>
<dbReference type="RefSeq" id="WP_158193544.1">
    <property type="nucleotide sequence ID" value="NZ_CP046908.1"/>
</dbReference>
<protein>
    <submittedName>
        <fullName evidence="8">AI-2E family transporter</fullName>
    </submittedName>
</protein>
<accession>A0A857C6Q3</accession>
<evidence type="ECO:0000256" key="1">
    <source>
        <dbReference type="ARBA" id="ARBA00004141"/>
    </source>
</evidence>
<feature type="transmembrane region" description="Helical" evidence="7">
    <location>
        <begin position="181"/>
        <end position="203"/>
    </location>
</feature>
<evidence type="ECO:0000313" key="9">
    <source>
        <dbReference type="Proteomes" id="UP000435648"/>
    </source>
</evidence>
<dbReference type="GO" id="GO:0055085">
    <property type="term" value="P:transmembrane transport"/>
    <property type="evidence" value="ECO:0007669"/>
    <property type="project" value="TreeGrafter"/>
</dbReference>
<evidence type="ECO:0000256" key="5">
    <source>
        <dbReference type="ARBA" id="ARBA00023136"/>
    </source>
</evidence>
<dbReference type="Proteomes" id="UP000435648">
    <property type="component" value="Chromosome"/>
</dbReference>
<feature type="transmembrane region" description="Helical" evidence="7">
    <location>
        <begin position="240"/>
        <end position="262"/>
    </location>
</feature>
<gene>
    <name evidence="8" type="ORF">GH266_08690</name>
</gene>
<proteinExistence type="inferred from homology"/>
<comment type="similarity">
    <text evidence="2">Belongs to the autoinducer-2 exporter (AI-2E) (TC 2.A.86) family.</text>
</comment>
<dbReference type="Pfam" id="PF01594">
    <property type="entry name" value="AI-2E_transport"/>
    <property type="match status" value="1"/>
</dbReference>
<feature type="transmembrane region" description="Helical" evidence="7">
    <location>
        <begin position="304"/>
        <end position="324"/>
    </location>
</feature>
<dbReference type="InterPro" id="IPR002549">
    <property type="entry name" value="AI-2E-like"/>
</dbReference>
<dbReference type="EMBL" id="CP046908">
    <property type="protein sequence ID" value="QGZ34578.1"/>
    <property type="molecule type" value="Genomic_DNA"/>
</dbReference>